<organism evidence="11 12">
    <name type="scientific">Fuerstiella marisgermanici</name>
    <dbReference type="NCBI Taxonomy" id="1891926"/>
    <lineage>
        <taxon>Bacteria</taxon>
        <taxon>Pseudomonadati</taxon>
        <taxon>Planctomycetota</taxon>
        <taxon>Planctomycetia</taxon>
        <taxon>Planctomycetales</taxon>
        <taxon>Planctomycetaceae</taxon>
        <taxon>Fuerstiella</taxon>
    </lineage>
</organism>
<comment type="cofactor">
    <cofactor evidence="10">
        <name>Mg(2+)</name>
        <dbReference type="ChEBI" id="CHEBI:18420"/>
    </cofactor>
    <cofactor evidence="10">
        <name>Mn(2+)</name>
        <dbReference type="ChEBI" id="CHEBI:29035"/>
    </cofactor>
</comment>
<comment type="subunit">
    <text evidence="9 10">Homodimer, forms a heterotetramer with a Cas2 homodimer.</text>
</comment>
<reference evidence="11 12" key="1">
    <citation type="journal article" date="2016" name="Front. Microbiol.">
        <title>Fuerstia marisgermanicae gen. nov., sp. nov., an Unusual Member of the Phylum Planctomycetes from the German Wadden Sea.</title>
        <authorList>
            <person name="Kohn T."/>
            <person name="Heuer A."/>
            <person name="Jogler M."/>
            <person name="Vollmers J."/>
            <person name="Boedeker C."/>
            <person name="Bunk B."/>
            <person name="Rast P."/>
            <person name="Borchert D."/>
            <person name="Glockner I."/>
            <person name="Freese H.M."/>
            <person name="Klenk H.P."/>
            <person name="Overmann J."/>
            <person name="Kaster A.K."/>
            <person name="Rohde M."/>
            <person name="Wiegand S."/>
            <person name="Jogler C."/>
        </authorList>
    </citation>
    <scope>NUCLEOTIDE SEQUENCE [LARGE SCALE GENOMIC DNA]</scope>
    <source>
        <strain evidence="11 12">NH11</strain>
    </source>
</reference>
<dbReference type="GO" id="GO:0016787">
    <property type="term" value="F:hydrolase activity"/>
    <property type="evidence" value="ECO:0007669"/>
    <property type="project" value="UniProtKB-KW"/>
</dbReference>
<dbReference type="Proteomes" id="UP000187735">
    <property type="component" value="Chromosome"/>
</dbReference>
<evidence type="ECO:0000256" key="4">
    <source>
        <dbReference type="ARBA" id="ARBA00022801"/>
    </source>
</evidence>
<dbReference type="NCBIfam" id="TIGR03639">
    <property type="entry name" value="cas1_NMENI"/>
    <property type="match status" value="1"/>
</dbReference>
<evidence type="ECO:0000256" key="3">
    <source>
        <dbReference type="ARBA" id="ARBA00022759"/>
    </source>
</evidence>
<gene>
    <name evidence="10 11" type="primary">cas1</name>
    <name evidence="11" type="ORF">Fuma_04887</name>
</gene>
<dbReference type="EMBL" id="CP017641">
    <property type="protein sequence ID" value="APZ95231.1"/>
    <property type="molecule type" value="Genomic_DNA"/>
</dbReference>
<keyword evidence="2 10" id="KW-0479">Metal-binding</keyword>
<comment type="similarity">
    <text evidence="10">Belongs to the CRISPR-associated endonuclease Cas1 family.</text>
</comment>
<dbReference type="PANTHER" id="PTHR34353">
    <property type="entry name" value="CRISPR-ASSOCIATED ENDONUCLEASE CAS1 1"/>
    <property type="match status" value="1"/>
</dbReference>
<dbReference type="AlphaFoldDB" id="A0A1P8WMH3"/>
<dbReference type="KEGG" id="fmr:Fuma_04887"/>
<dbReference type="InterPro" id="IPR042211">
    <property type="entry name" value="CRISPR-assoc_Cas1_N"/>
</dbReference>
<dbReference type="HAMAP" id="MF_01470">
    <property type="entry name" value="Cas1"/>
    <property type="match status" value="1"/>
</dbReference>
<keyword evidence="6 10" id="KW-0051">Antiviral defense</keyword>
<accession>A0A1P8WMH3</accession>
<keyword evidence="5 10" id="KW-0460">Magnesium</keyword>
<dbReference type="Pfam" id="PF01867">
    <property type="entry name" value="Cas_Cas1"/>
    <property type="match status" value="2"/>
</dbReference>
<feature type="binding site" evidence="10">
    <location>
        <position position="226"/>
    </location>
    <ligand>
        <name>Mn(2+)</name>
        <dbReference type="ChEBI" id="CHEBI:29035"/>
    </ligand>
</feature>
<keyword evidence="3 10" id="KW-0255">Endonuclease</keyword>
<evidence type="ECO:0000256" key="9">
    <source>
        <dbReference type="ARBA" id="ARBA00038592"/>
    </source>
</evidence>
<dbReference type="InterPro" id="IPR042206">
    <property type="entry name" value="CRISPR-assoc_Cas1_C"/>
</dbReference>
<evidence type="ECO:0000313" key="11">
    <source>
        <dbReference type="EMBL" id="APZ95231.1"/>
    </source>
</evidence>
<dbReference type="PANTHER" id="PTHR34353:SF2">
    <property type="entry name" value="CRISPR-ASSOCIATED ENDONUCLEASE CAS1 1"/>
    <property type="match status" value="1"/>
</dbReference>
<dbReference type="Gene3D" id="3.100.10.20">
    <property type="entry name" value="CRISPR-associated endonuclease Cas1, N-terminal domain"/>
    <property type="match status" value="1"/>
</dbReference>
<evidence type="ECO:0000256" key="7">
    <source>
        <dbReference type="ARBA" id="ARBA00023125"/>
    </source>
</evidence>
<dbReference type="Gene3D" id="1.20.120.920">
    <property type="entry name" value="CRISPR-associated endonuclease Cas1, C-terminal domain"/>
    <property type="match status" value="1"/>
</dbReference>
<dbReference type="GO" id="GO:0004520">
    <property type="term" value="F:DNA endonuclease activity"/>
    <property type="evidence" value="ECO:0007669"/>
    <property type="project" value="InterPro"/>
</dbReference>
<dbReference type="InterPro" id="IPR002729">
    <property type="entry name" value="CRISPR-assoc_Cas1"/>
</dbReference>
<keyword evidence="12" id="KW-1185">Reference proteome</keyword>
<dbReference type="GO" id="GO:0003677">
    <property type="term" value="F:DNA binding"/>
    <property type="evidence" value="ECO:0007669"/>
    <property type="project" value="UniProtKB-KW"/>
</dbReference>
<evidence type="ECO:0000256" key="6">
    <source>
        <dbReference type="ARBA" id="ARBA00023118"/>
    </source>
</evidence>
<sequence length="321" mass="36138">MVSVRHGWPFVTFEGPPMRNRILEISESPCRLRVEHQQLVVDRGTEEDGLFPTKIPLEDIAAVVVAHPQVSYTQSVLSELSERGAAFVTCNRNRMPVGILLPLNANSVQTERFRRQLELKLPQKKRLWQQIVKSKIDMQAQLLQEVHGETFGLPPLIPLVRSGDTTNVEARAARRYWTALFGKDFRRDIDAENQNRFLNYGYAILRAATARAICAAGLHPSLGLHHHNKYNAWCLADDVMEPFRPVVDKVVVHMVNEDGADAEFNQQRRAILIRCLLSRVFVHDQQRTVLDALSLVAASLVDALSGSEATLSLPQEFAHAA</sequence>
<dbReference type="GO" id="GO:0051607">
    <property type="term" value="P:defense response to virus"/>
    <property type="evidence" value="ECO:0007669"/>
    <property type="project" value="UniProtKB-UniRule"/>
</dbReference>
<keyword evidence="8 10" id="KW-0464">Manganese</keyword>
<dbReference type="STRING" id="1891926.Fuma_04887"/>
<evidence type="ECO:0000256" key="5">
    <source>
        <dbReference type="ARBA" id="ARBA00022842"/>
    </source>
</evidence>
<evidence type="ECO:0000256" key="8">
    <source>
        <dbReference type="ARBA" id="ARBA00023211"/>
    </source>
</evidence>
<keyword evidence="4 10" id="KW-0378">Hydrolase</keyword>
<evidence type="ECO:0000256" key="10">
    <source>
        <dbReference type="HAMAP-Rule" id="MF_01470"/>
    </source>
</evidence>
<dbReference type="EC" id="3.1.-.-" evidence="10"/>
<keyword evidence="1 10" id="KW-0540">Nuclease</keyword>
<comment type="function">
    <text evidence="10">CRISPR (clustered regularly interspaced short palindromic repeat), is an adaptive immune system that provides protection against mobile genetic elements (viruses, transposable elements and conjugative plasmids). CRISPR clusters contain spacers, sequences complementary to antecedent mobile elements, and target invading nucleic acids. CRISPR clusters are transcribed and processed into CRISPR RNA (crRNA). Acts as a dsDNA endonuclease. Involved in the integration of spacer DNA into the CRISPR cassette.</text>
</comment>
<proteinExistence type="inferred from homology"/>
<keyword evidence="7 10" id="KW-0238">DNA-binding</keyword>
<dbReference type="NCBIfam" id="TIGR00287">
    <property type="entry name" value="cas1"/>
    <property type="match status" value="1"/>
</dbReference>
<protein>
    <recommendedName>
        <fullName evidence="10">CRISPR-associated endonuclease Cas1</fullName>
        <ecNumber evidence="10">3.1.-.-</ecNumber>
    </recommendedName>
</protein>
<evidence type="ECO:0000256" key="1">
    <source>
        <dbReference type="ARBA" id="ARBA00022722"/>
    </source>
</evidence>
<feature type="binding site" evidence="10">
    <location>
        <position position="241"/>
    </location>
    <ligand>
        <name>Mn(2+)</name>
        <dbReference type="ChEBI" id="CHEBI:29035"/>
    </ligand>
</feature>
<name>A0A1P8WMH3_9PLAN</name>
<dbReference type="InterPro" id="IPR050646">
    <property type="entry name" value="Cas1"/>
</dbReference>
<dbReference type="GO" id="GO:0043571">
    <property type="term" value="P:maintenance of CRISPR repeat elements"/>
    <property type="evidence" value="ECO:0007669"/>
    <property type="project" value="UniProtKB-UniRule"/>
</dbReference>
<feature type="binding site" evidence="10">
    <location>
        <position position="169"/>
    </location>
    <ligand>
        <name>Mn(2+)</name>
        <dbReference type="ChEBI" id="CHEBI:29035"/>
    </ligand>
</feature>
<evidence type="ECO:0000313" key="12">
    <source>
        <dbReference type="Proteomes" id="UP000187735"/>
    </source>
</evidence>
<dbReference type="GO" id="GO:0046872">
    <property type="term" value="F:metal ion binding"/>
    <property type="evidence" value="ECO:0007669"/>
    <property type="project" value="UniProtKB-UniRule"/>
</dbReference>
<dbReference type="InterPro" id="IPR019855">
    <property type="entry name" value="CRISPR-assoc_Cas1_NMENI"/>
</dbReference>
<evidence type="ECO:0000256" key="2">
    <source>
        <dbReference type="ARBA" id="ARBA00022723"/>
    </source>
</evidence>